<dbReference type="Pfam" id="PF01614">
    <property type="entry name" value="IclR_C"/>
    <property type="match status" value="1"/>
</dbReference>
<evidence type="ECO:0000256" key="2">
    <source>
        <dbReference type="ARBA" id="ARBA00023125"/>
    </source>
</evidence>
<dbReference type="Pfam" id="PF09339">
    <property type="entry name" value="HTH_IclR"/>
    <property type="match status" value="1"/>
</dbReference>
<dbReference type="PANTHER" id="PTHR30136">
    <property type="entry name" value="HELIX-TURN-HELIX TRANSCRIPTIONAL REGULATOR, ICLR FAMILY"/>
    <property type="match status" value="1"/>
</dbReference>
<protein>
    <submittedName>
        <fullName evidence="6">IclR family transcriptional regulator</fullName>
    </submittedName>
</protein>
<gene>
    <name evidence="6" type="ORF">PQ455_02650</name>
</gene>
<dbReference type="SUPFAM" id="SSF55781">
    <property type="entry name" value="GAF domain-like"/>
    <property type="match status" value="1"/>
</dbReference>
<evidence type="ECO:0000313" key="6">
    <source>
        <dbReference type="EMBL" id="WCT74150.1"/>
    </source>
</evidence>
<dbReference type="PROSITE" id="PS51077">
    <property type="entry name" value="HTH_ICLR"/>
    <property type="match status" value="1"/>
</dbReference>
<keyword evidence="7" id="KW-1185">Reference proteome</keyword>
<dbReference type="InterPro" id="IPR014757">
    <property type="entry name" value="Tscrpt_reg_IclR_C"/>
</dbReference>
<dbReference type="PROSITE" id="PS51078">
    <property type="entry name" value="ICLR_ED"/>
    <property type="match status" value="1"/>
</dbReference>
<organism evidence="6 7">
    <name type="scientific">Sphingomonas naphthae</name>
    <dbReference type="NCBI Taxonomy" id="1813468"/>
    <lineage>
        <taxon>Bacteria</taxon>
        <taxon>Pseudomonadati</taxon>
        <taxon>Pseudomonadota</taxon>
        <taxon>Alphaproteobacteria</taxon>
        <taxon>Sphingomonadales</taxon>
        <taxon>Sphingomonadaceae</taxon>
        <taxon>Sphingomonas</taxon>
    </lineage>
</organism>
<dbReference type="RefSeq" id="WP_273688960.1">
    <property type="nucleotide sequence ID" value="NZ_CP117411.1"/>
</dbReference>
<dbReference type="Proteomes" id="UP001220395">
    <property type="component" value="Chromosome"/>
</dbReference>
<proteinExistence type="predicted"/>
<evidence type="ECO:0000259" key="4">
    <source>
        <dbReference type="PROSITE" id="PS51077"/>
    </source>
</evidence>
<dbReference type="PANTHER" id="PTHR30136:SF24">
    <property type="entry name" value="HTH-TYPE TRANSCRIPTIONAL REPRESSOR ALLR"/>
    <property type="match status" value="1"/>
</dbReference>
<dbReference type="Gene3D" id="3.30.450.40">
    <property type="match status" value="1"/>
</dbReference>
<sequence length="265" mass="28857">MSFDCTDQQARLGQVQSLVRAFGILGALRTADDGLTLTEVAKIAQLPRSTTHRLLTTMNALRYVEFDAQSSRWMIGLEAFALGASFMETRDLARLGRPIMRSLMMDAGETVNIAISGAEGVSYVAQVKPMHDQCAAIPTGAPLPMHSTASGKILLSHLDPADFDRFLSAPQLERRTELTIVEKSALIDQCARIRANGYAVDDQEHRLGMRCVAAPLFDRNGRVRAALSITGSLYRLPDQRLARLGRTLATAAERMSDEIGGLLAA</sequence>
<evidence type="ECO:0000256" key="1">
    <source>
        <dbReference type="ARBA" id="ARBA00023015"/>
    </source>
</evidence>
<dbReference type="InterPro" id="IPR050707">
    <property type="entry name" value="HTH_MetabolicPath_Reg"/>
</dbReference>
<keyword evidence="2" id="KW-0238">DNA-binding</keyword>
<keyword evidence="1" id="KW-0805">Transcription regulation</keyword>
<dbReference type="SUPFAM" id="SSF46785">
    <property type="entry name" value="Winged helix' DNA-binding domain"/>
    <property type="match status" value="1"/>
</dbReference>
<dbReference type="InterPro" id="IPR036390">
    <property type="entry name" value="WH_DNA-bd_sf"/>
</dbReference>
<reference evidence="6 7" key="1">
    <citation type="submission" date="2023-02" db="EMBL/GenBank/DDBJ databases">
        <title>Genome sequence of Sphingomonas naphthae.</title>
        <authorList>
            <person name="Kim S."/>
            <person name="Heo J."/>
            <person name="Kwon S.-W."/>
        </authorList>
    </citation>
    <scope>NUCLEOTIDE SEQUENCE [LARGE SCALE GENOMIC DNA]</scope>
    <source>
        <strain evidence="6 7">KACC 18716</strain>
    </source>
</reference>
<name>A0ABY7TLR0_9SPHN</name>
<evidence type="ECO:0000259" key="5">
    <source>
        <dbReference type="PROSITE" id="PS51078"/>
    </source>
</evidence>
<feature type="domain" description="IclR-ED" evidence="5">
    <location>
        <begin position="78"/>
        <end position="261"/>
    </location>
</feature>
<dbReference type="EMBL" id="CP117411">
    <property type="protein sequence ID" value="WCT74150.1"/>
    <property type="molecule type" value="Genomic_DNA"/>
</dbReference>
<evidence type="ECO:0000256" key="3">
    <source>
        <dbReference type="ARBA" id="ARBA00023163"/>
    </source>
</evidence>
<keyword evidence="3" id="KW-0804">Transcription</keyword>
<dbReference type="InterPro" id="IPR029016">
    <property type="entry name" value="GAF-like_dom_sf"/>
</dbReference>
<accession>A0ABY7TLR0</accession>
<dbReference type="InterPro" id="IPR005471">
    <property type="entry name" value="Tscrpt_reg_IclR_N"/>
</dbReference>
<dbReference type="InterPro" id="IPR036388">
    <property type="entry name" value="WH-like_DNA-bd_sf"/>
</dbReference>
<dbReference type="SMART" id="SM00346">
    <property type="entry name" value="HTH_ICLR"/>
    <property type="match status" value="1"/>
</dbReference>
<dbReference type="Gene3D" id="1.10.10.10">
    <property type="entry name" value="Winged helix-like DNA-binding domain superfamily/Winged helix DNA-binding domain"/>
    <property type="match status" value="1"/>
</dbReference>
<feature type="domain" description="HTH iclR-type" evidence="4">
    <location>
        <begin position="15"/>
        <end position="77"/>
    </location>
</feature>
<evidence type="ECO:0000313" key="7">
    <source>
        <dbReference type="Proteomes" id="UP001220395"/>
    </source>
</evidence>